<reference evidence="1" key="1">
    <citation type="submission" date="2021-05" db="EMBL/GenBank/DDBJ databases">
        <title>An isolated secondary fermenter in methanogenic hydrocarbon-degrading communities.</title>
        <authorList>
            <person name="Liu Y.-F."/>
            <person name="Liu Z.-l."/>
        </authorList>
    </citation>
    <scope>NUCLEOTIDE SEQUENCE</scope>
    <source>
        <strain evidence="1">L-13</strain>
    </source>
</reference>
<sequence length="266" mass="28528">MSDRPREAQGPLPPEGADFCWGRHPVLTLLEETPQRCLKLYVAKGAAGEAVSRALDLCREASVSFQVVDVSVLKRLSPGVNHQGLLAQVSSVALIPCESYLDRLPSKGPVLILAVDHVQDPQNLGSMIRSAEVAGAEAVLLPMRRSALPTGTVMKVSAGAALRLPLLSVTNLSRTLKLLTQDHGFWSVGLDHRADRTLWQEPLPERCVLVVGSEGTGLSPLVAKGCDDRRRIPMHGGTGSLNVAVAASIGLFEWLRGVSRDTKNVI</sequence>
<name>A0ACD1DZ28_9BACT</name>
<keyword evidence="2" id="KW-1185">Reference proteome</keyword>
<dbReference type="EMBL" id="CP074691">
    <property type="protein sequence ID" value="QVL37359.1"/>
    <property type="molecule type" value="Genomic_DNA"/>
</dbReference>
<evidence type="ECO:0000313" key="1">
    <source>
        <dbReference type="EMBL" id="QVL37359.1"/>
    </source>
</evidence>
<organism evidence="1 2">
    <name type="scientific">Aminirod propionatiphilus</name>
    <dbReference type="NCBI Taxonomy" id="3415223"/>
    <lineage>
        <taxon>Bacteria</taxon>
        <taxon>Thermotogati</taxon>
        <taxon>Synergistota</taxon>
        <taxon>Synergistia</taxon>
        <taxon>Synergistales</taxon>
        <taxon>Aminiphilaceae</taxon>
        <taxon>Aminirod</taxon>
    </lineage>
</organism>
<gene>
    <name evidence="1" type="primary">rlmB</name>
    <name evidence="1" type="ORF">KIH16_06350</name>
</gene>
<accession>A0ACD1DZ28</accession>
<protein>
    <submittedName>
        <fullName evidence="1">23S rRNA (Guanosine(2251)-2'-O)-methyltransferase RlmB</fullName>
    </submittedName>
</protein>
<evidence type="ECO:0000313" key="2">
    <source>
        <dbReference type="Proteomes" id="UP000682204"/>
    </source>
</evidence>
<proteinExistence type="predicted"/>
<dbReference type="Proteomes" id="UP000682204">
    <property type="component" value="Chromosome"/>
</dbReference>